<comment type="caution">
    <text evidence="2">The sequence shown here is derived from an EMBL/GenBank/DDBJ whole genome shotgun (WGS) entry which is preliminary data.</text>
</comment>
<reference evidence="2" key="1">
    <citation type="submission" date="2020-07" db="EMBL/GenBank/DDBJ databases">
        <title>Huge and variable diversity of episymbiotic CPR bacteria and DPANN archaea in groundwater ecosystems.</title>
        <authorList>
            <person name="He C.Y."/>
            <person name="Keren R."/>
            <person name="Whittaker M."/>
            <person name="Farag I.F."/>
            <person name="Doudna J."/>
            <person name="Cate J.H.D."/>
            <person name="Banfield J.F."/>
        </authorList>
    </citation>
    <scope>NUCLEOTIDE SEQUENCE</scope>
    <source>
        <strain evidence="2">NC_groundwater_1520_Pr4_B-0.1um_53_5</strain>
    </source>
</reference>
<dbReference type="AlphaFoldDB" id="A0A933IB69"/>
<dbReference type="Pfam" id="PF03054">
    <property type="entry name" value="tRNA_Me_trans"/>
    <property type="match status" value="1"/>
</dbReference>
<organism evidence="2 3">
    <name type="scientific">candidate division TA06 bacterium</name>
    <dbReference type="NCBI Taxonomy" id="2250710"/>
    <lineage>
        <taxon>Bacteria</taxon>
        <taxon>Bacteria division TA06</taxon>
    </lineage>
</organism>
<name>A0A933IB69_UNCT6</name>
<sequence length="86" mass="9224">MMFPLGNYLKDDVRKVAKKADLFAEKKAESQDFYPPKHGAGPTSPTAFAFIAASSCAVAMAVAQVANGYLRLSATGFARGTPQRRL</sequence>
<protein>
    <submittedName>
        <fullName evidence="2">Uncharacterized protein</fullName>
    </submittedName>
</protein>
<dbReference type="Gene3D" id="3.40.50.620">
    <property type="entry name" value="HUPs"/>
    <property type="match status" value="1"/>
</dbReference>
<feature type="transmembrane region" description="Helical" evidence="1">
    <location>
        <begin position="47"/>
        <end position="70"/>
    </location>
</feature>
<keyword evidence="1" id="KW-1133">Transmembrane helix</keyword>
<proteinExistence type="predicted"/>
<dbReference type="InterPro" id="IPR014729">
    <property type="entry name" value="Rossmann-like_a/b/a_fold"/>
</dbReference>
<accession>A0A933IB69</accession>
<dbReference type="EMBL" id="JACQXR010000138">
    <property type="protein sequence ID" value="MBI4727576.1"/>
    <property type="molecule type" value="Genomic_DNA"/>
</dbReference>
<evidence type="ECO:0000313" key="2">
    <source>
        <dbReference type="EMBL" id="MBI4727576.1"/>
    </source>
</evidence>
<keyword evidence="1" id="KW-0472">Membrane</keyword>
<dbReference type="Proteomes" id="UP000736328">
    <property type="component" value="Unassembled WGS sequence"/>
</dbReference>
<keyword evidence="1" id="KW-0812">Transmembrane</keyword>
<gene>
    <name evidence="2" type="ORF">HY768_10245</name>
</gene>
<evidence type="ECO:0000313" key="3">
    <source>
        <dbReference type="Proteomes" id="UP000736328"/>
    </source>
</evidence>
<evidence type="ECO:0000256" key="1">
    <source>
        <dbReference type="SAM" id="Phobius"/>
    </source>
</evidence>